<keyword evidence="1 3" id="KW-0597">Phosphoprotein</keyword>
<reference evidence="6 7" key="1">
    <citation type="submission" date="2016-09" db="EMBL/GenBank/DDBJ databases">
        <authorList>
            <person name="Capua I."/>
            <person name="De Benedictis P."/>
            <person name="Joannis T."/>
            <person name="Lombin L.H."/>
            <person name="Cattoli G."/>
        </authorList>
    </citation>
    <scope>NUCLEOTIDE SEQUENCE [LARGE SCALE GENOMIC DNA]</scope>
    <source>
        <strain evidence="6 7">NRS-1</strain>
    </source>
</reference>
<dbReference type="RefSeq" id="WP_069799082.1">
    <property type="nucleotide sequence ID" value="NZ_CP034157.1"/>
</dbReference>
<dbReference type="SUPFAM" id="SSF46894">
    <property type="entry name" value="C-terminal effector domain of the bipartite response regulators"/>
    <property type="match status" value="1"/>
</dbReference>
<dbReference type="OrthoDB" id="9797341at2"/>
<dbReference type="PROSITE" id="PS50110">
    <property type="entry name" value="RESPONSE_REGULATORY"/>
    <property type="match status" value="1"/>
</dbReference>
<dbReference type="InterPro" id="IPR001789">
    <property type="entry name" value="Sig_transdc_resp-reg_receiver"/>
</dbReference>
<evidence type="ECO:0000313" key="6">
    <source>
        <dbReference type="EMBL" id="OEL11024.1"/>
    </source>
</evidence>
<protein>
    <submittedName>
        <fullName evidence="6">Bacterial regulatory, luxR family protein</fullName>
    </submittedName>
</protein>
<dbReference type="InterPro" id="IPR058245">
    <property type="entry name" value="NreC/VraR/RcsB-like_REC"/>
</dbReference>
<dbReference type="PANTHER" id="PTHR43214">
    <property type="entry name" value="TWO-COMPONENT RESPONSE REGULATOR"/>
    <property type="match status" value="1"/>
</dbReference>
<dbReference type="SUPFAM" id="SSF52172">
    <property type="entry name" value="CheY-like"/>
    <property type="match status" value="1"/>
</dbReference>
<feature type="modified residue" description="4-aspartylphosphate" evidence="3">
    <location>
        <position position="58"/>
    </location>
</feature>
<dbReference type="InterPro" id="IPR011006">
    <property type="entry name" value="CheY-like_superfamily"/>
</dbReference>
<dbReference type="Pfam" id="PF00196">
    <property type="entry name" value="GerE"/>
    <property type="match status" value="1"/>
</dbReference>
<keyword evidence="2" id="KW-0238">DNA-binding</keyword>
<keyword evidence="7" id="KW-1185">Reference proteome</keyword>
<evidence type="ECO:0000259" key="5">
    <source>
        <dbReference type="PROSITE" id="PS50110"/>
    </source>
</evidence>
<evidence type="ECO:0000313" key="7">
    <source>
        <dbReference type="Proteomes" id="UP000095601"/>
    </source>
</evidence>
<dbReference type="GO" id="GO:0000160">
    <property type="term" value="P:phosphorelay signal transduction system"/>
    <property type="evidence" value="ECO:0007669"/>
    <property type="project" value="InterPro"/>
</dbReference>
<dbReference type="Gene3D" id="3.40.50.2300">
    <property type="match status" value="1"/>
</dbReference>
<dbReference type="InterPro" id="IPR039420">
    <property type="entry name" value="WalR-like"/>
</dbReference>
<dbReference type="EMBL" id="MKGI01000064">
    <property type="protein sequence ID" value="OEL11024.1"/>
    <property type="molecule type" value="Genomic_DNA"/>
</dbReference>
<accession>A0A1E5UDM7</accession>
<dbReference type="CDD" id="cd06170">
    <property type="entry name" value="LuxR_C_like"/>
    <property type="match status" value="1"/>
</dbReference>
<dbReference type="SMART" id="SM00448">
    <property type="entry name" value="REC"/>
    <property type="match status" value="1"/>
</dbReference>
<feature type="domain" description="Response regulatory" evidence="5">
    <location>
        <begin position="3"/>
        <end position="123"/>
    </location>
</feature>
<name>A0A1E5UDM7_9FLAO</name>
<dbReference type="PROSITE" id="PS50043">
    <property type="entry name" value="HTH_LUXR_2"/>
    <property type="match status" value="1"/>
</dbReference>
<dbReference type="GO" id="GO:0006355">
    <property type="term" value="P:regulation of DNA-templated transcription"/>
    <property type="evidence" value="ECO:0007669"/>
    <property type="project" value="InterPro"/>
</dbReference>
<gene>
    <name evidence="6" type="ORF">BHF72_2613</name>
</gene>
<proteinExistence type="predicted"/>
<evidence type="ECO:0000256" key="3">
    <source>
        <dbReference type="PROSITE-ProRule" id="PRU00169"/>
    </source>
</evidence>
<dbReference type="Pfam" id="PF00072">
    <property type="entry name" value="Response_reg"/>
    <property type="match status" value="1"/>
</dbReference>
<evidence type="ECO:0000256" key="1">
    <source>
        <dbReference type="ARBA" id="ARBA00022553"/>
    </source>
</evidence>
<dbReference type="InterPro" id="IPR000792">
    <property type="entry name" value="Tscrpt_reg_LuxR_C"/>
</dbReference>
<sequence>MIKVAIVDDNQINRITIKEKLAPYQDVFLVFEATNGEDFFEKLESLPKEDYPQVVLMDLEMPILDGIVTIASASIKFPEIKYIVLTIYEDDDKIFEAIKAGASGYLLKEDKAINIVEAMKNVVQFDGIPMSPAIARRAMELLRDTPKPTASMQNAIIDHQLSDREMEILREVVKGYNHHEIADKLFISPNTVRTHVNNIYKKLHLNSRSQVMNLAYKNKWI</sequence>
<organism evidence="6 7">
    <name type="scientific">Cloacibacterium normanense</name>
    <dbReference type="NCBI Taxonomy" id="237258"/>
    <lineage>
        <taxon>Bacteria</taxon>
        <taxon>Pseudomonadati</taxon>
        <taxon>Bacteroidota</taxon>
        <taxon>Flavobacteriia</taxon>
        <taxon>Flavobacteriales</taxon>
        <taxon>Weeksellaceae</taxon>
    </lineage>
</organism>
<dbReference type="Proteomes" id="UP000095601">
    <property type="component" value="Unassembled WGS sequence"/>
</dbReference>
<dbReference type="STRING" id="237258.SAMN04489756_1133"/>
<dbReference type="SMART" id="SM00421">
    <property type="entry name" value="HTH_LUXR"/>
    <property type="match status" value="1"/>
</dbReference>
<dbReference type="PATRIC" id="fig|237258.4.peg.193"/>
<dbReference type="AlphaFoldDB" id="A0A1E5UDM7"/>
<dbReference type="PRINTS" id="PR00038">
    <property type="entry name" value="HTHLUXR"/>
</dbReference>
<evidence type="ECO:0000256" key="2">
    <source>
        <dbReference type="ARBA" id="ARBA00023125"/>
    </source>
</evidence>
<dbReference type="GO" id="GO:0003677">
    <property type="term" value="F:DNA binding"/>
    <property type="evidence" value="ECO:0007669"/>
    <property type="project" value="UniProtKB-KW"/>
</dbReference>
<dbReference type="PANTHER" id="PTHR43214:SF37">
    <property type="entry name" value="TRANSCRIPTIONAL REGULATORY PROTEIN YDFI"/>
    <property type="match status" value="1"/>
</dbReference>
<comment type="caution">
    <text evidence="6">The sequence shown here is derived from an EMBL/GenBank/DDBJ whole genome shotgun (WGS) entry which is preliminary data.</text>
</comment>
<dbReference type="CDD" id="cd17535">
    <property type="entry name" value="REC_NarL-like"/>
    <property type="match status" value="1"/>
</dbReference>
<feature type="domain" description="HTH luxR-type" evidence="4">
    <location>
        <begin position="154"/>
        <end position="219"/>
    </location>
</feature>
<dbReference type="InterPro" id="IPR016032">
    <property type="entry name" value="Sig_transdc_resp-reg_C-effctor"/>
</dbReference>
<dbReference type="KEGG" id="cnr:EB819_05175"/>
<evidence type="ECO:0000259" key="4">
    <source>
        <dbReference type="PROSITE" id="PS50043"/>
    </source>
</evidence>